<accession>A0A4P6WKX5</accession>
<dbReference type="PANTHER" id="PTHR37291">
    <property type="entry name" value="5-METHYLCYTOSINE-SPECIFIC RESTRICTION ENZYME B"/>
    <property type="match status" value="1"/>
</dbReference>
<dbReference type="InterPro" id="IPR052934">
    <property type="entry name" value="Methyl-DNA_Rec/Restrict_Enz"/>
</dbReference>
<gene>
    <name evidence="2" type="ORF">E1B03_04015</name>
</gene>
<dbReference type="AlphaFoldDB" id="A0A4P6WKX5"/>
<dbReference type="Gene3D" id="3.40.50.300">
    <property type="entry name" value="P-loop containing nucleotide triphosphate hydrolases"/>
    <property type="match status" value="1"/>
</dbReference>
<name>A0A4P6WKX5_9ENTR</name>
<feature type="domain" description="ATPase dynein-related AAA" evidence="1">
    <location>
        <begin position="333"/>
        <end position="502"/>
    </location>
</feature>
<dbReference type="EMBL" id="CP037864">
    <property type="protein sequence ID" value="QBM21631.1"/>
    <property type="molecule type" value="Genomic_DNA"/>
</dbReference>
<evidence type="ECO:0000259" key="1">
    <source>
        <dbReference type="Pfam" id="PF07728"/>
    </source>
</evidence>
<dbReference type="PANTHER" id="PTHR37291:SF1">
    <property type="entry name" value="TYPE IV METHYL-DIRECTED RESTRICTION ENZYME ECOKMCRB SUBUNIT"/>
    <property type="match status" value="1"/>
</dbReference>
<organism evidence="2 3">
    <name type="scientific">Citrobacter arsenatis</name>
    <dbReference type="NCBI Taxonomy" id="2546350"/>
    <lineage>
        <taxon>Bacteria</taxon>
        <taxon>Pseudomonadati</taxon>
        <taxon>Pseudomonadota</taxon>
        <taxon>Gammaproteobacteria</taxon>
        <taxon>Enterobacterales</taxon>
        <taxon>Enterobacteriaceae</taxon>
        <taxon>Citrobacter</taxon>
    </lineage>
</organism>
<dbReference type="InterPro" id="IPR027417">
    <property type="entry name" value="P-loop_NTPase"/>
</dbReference>
<proteinExistence type="predicted"/>
<dbReference type="SUPFAM" id="SSF52540">
    <property type="entry name" value="P-loop containing nucleoside triphosphate hydrolases"/>
    <property type="match status" value="1"/>
</dbReference>
<evidence type="ECO:0000313" key="3">
    <source>
        <dbReference type="Proteomes" id="UP000293850"/>
    </source>
</evidence>
<protein>
    <recommendedName>
        <fullName evidence="1">ATPase dynein-related AAA domain-containing protein</fullName>
    </recommendedName>
</protein>
<dbReference type="GO" id="GO:0016887">
    <property type="term" value="F:ATP hydrolysis activity"/>
    <property type="evidence" value="ECO:0007669"/>
    <property type="project" value="InterPro"/>
</dbReference>
<dbReference type="InterPro" id="IPR011704">
    <property type="entry name" value="ATPase_dyneun-rel_AAA"/>
</dbReference>
<sequence length="646" mass="72928">MLSELDMVMNWFKNEPESAWQFDEIGFDDETRTVLSKTGLTLLDHTARMETGSGYHCYIPCQYLMYMLKIGPFVRLLDNYISVFEEIKKNMFPAEFEAMIESGTSNEQALVSLDIYSRSNFFWAFKDPRTRLEAKNLINTSSKTGKKSYRQSDDFVKSVLLASLPVPNVSSETLGTLILDLVRSQETYDYLQRRYMPSLPYMFSVPEGDELLFRIMTTIGWSGQFEPLLGSDPDAEFVSWNDIDRAFLLRPSREPGNALYVQNPVHFSVPLEKYIFIRKGLLDTPDSLEKISVLVSGLWLGMSIRNREGKFFFESSTRASVSGPRVTGGTNRIFYGAPGTGKSYRVHGEMSDGAEKIVTVFHPDTQHNDFVGALKPKMEKNEQGESSITYSFRPGPFTCALILAIARPDRKVCLIIEEINRASAAAVFGELFQLLDREPDGTSTYSINATDPDMLEYINMELGTMGCTPVDSLRIPSNMSLLATMNSSDQAVMPLDTAFKRRWNFEYLPIDLSKPEIPQTEIVFTTNSGKYSVLWRDFAQIINDTLVECEIAEDRLVGPFFLDSKELENGEAAKAALGGKLFIYLWDDVLRHVGHQKIFASTFRTFGNLSAAFRNDMAVFSIAVENRLEGVGTPVDMYRDPQDVAS</sequence>
<reference evidence="2 3" key="1">
    <citation type="submission" date="2019-03" db="EMBL/GenBank/DDBJ databases">
        <title>Complete genome sequence of an arsenate-respiring bacteria, Citrobacter sp. LY-1.</title>
        <authorList>
            <person name="Wang H."/>
            <person name="Liu Y."/>
            <person name="Li Q."/>
            <person name="Huang J."/>
        </authorList>
    </citation>
    <scope>NUCLEOTIDE SEQUENCE [LARGE SCALE GENOMIC DNA]</scope>
    <source>
        <strain evidence="2 3">LY-1</strain>
    </source>
</reference>
<dbReference type="RefSeq" id="WP_133085708.1">
    <property type="nucleotide sequence ID" value="NZ_CP037864.1"/>
</dbReference>
<dbReference type="Proteomes" id="UP000293850">
    <property type="component" value="Chromosome"/>
</dbReference>
<dbReference type="REBASE" id="306537">
    <property type="entry name" value="R2.CspLY1ORF4005P"/>
</dbReference>
<dbReference type="GO" id="GO:0005524">
    <property type="term" value="F:ATP binding"/>
    <property type="evidence" value="ECO:0007669"/>
    <property type="project" value="InterPro"/>
</dbReference>
<dbReference type="KEGG" id="cars:E1B03_04015"/>
<dbReference type="Pfam" id="PF07728">
    <property type="entry name" value="AAA_5"/>
    <property type="match status" value="1"/>
</dbReference>
<keyword evidence="3" id="KW-1185">Reference proteome</keyword>
<evidence type="ECO:0000313" key="2">
    <source>
        <dbReference type="EMBL" id="QBM21631.1"/>
    </source>
</evidence>